<evidence type="ECO:0000313" key="1">
    <source>
        <dbReference type="EMBL" id="KAJ1893340.1"/>
    </source>
</evidence>
<comment type="caution">
    <text evidence="1">The sequence shown here is derived from an EMBL/GenBank/DDBJ whole genome shotgun (WGS) entry which is preliminary data.</text>
</comment>
<name>A0ACC1IDH2_9FUNG</name>
<dbReference type="Proteomes" id="UP001150581">
    <property type="component" value="Unassembled WGS sequence"/>
</dbReference>
<gene>
    <name evidence="1" type="primary">cdc27_1</name>
    <name evidence="1" type="ORF">LPJ66_005821</name>
</gene>
<sequence length="478" mass="51980">MTTSLAAETLTLQVLQDGQIVTYRKLARELQVHVNTAKNIMAAFYEENKSKCHATFLVTGNKRRKNIDSALAPVPTPELLVKLVPESELTNVQSGLDNAAYHIYSVEPRPIEDEALVLANILAGNCRDMADLSAVGSSVTMMDVSGKSHEVVDRLAQMGVAMPEAKPGLEPNTASLNEEKENTEPEAETEADDASMVSVKPKIEKAPVAKKPTKAAKGSSSTAAKPTDVKSFFGRQLNKKPAATSRPAKQINVKQEPQQDSSSLSATDAKAKIRASPSPPPENDDVDVEMHSAEESEPEPEAAKSRVEDMFADDDDGNDDREDSDSLSRKSVEQETQSELAMDSQLIVDSVVEAESDIEMGEPSQDNGDSQPAQSLQANPESNCGQCRVRHRRKVTKVKHTKNKRGMLVTETVEEWESYSESESEKPPAKRLNTTSAKPSFAAEPSDQKKPESSETKKGATKSSAPQRSILSFFGKKK</sequence>
<dbReference type="EMBL" id="JANBPG010000850">
    <property type="protein sequence ID" value="KAJ1893340.1"/>
    <property type="molecule type" value="Genomic_DNA"/>
</dbReference>
<proteinExistence type="predicted"/>
<protein>
    <submittedName>
        <fullName evidence="1">CDC27 protein</fullName>
    </submittedName>
</protein>
<evidence type="ECO:0000313" key="2">
    <source>
        <dbReference type="Proteomes" id="UP001150581"/>
    </source>
</evidence>
<accession>A0ACC1IDH2</accession>
<reference evidence="1" key="1">
    <citation type="submission" date="2022-07" db="EMBL/GenBank/DDBJ databases">
        <title>Phylogenomic reconstructions and comparative analyses of Kickxellomycotina fungi.</title>
        <authorList>
            <person name="Reynolds N.K."/>
            <person name="Stajich J.E."/>
            <person name="Barry K."/>
            <person name="Grigoriev I.V."/>
            <person name="Crous P."/>
            <person name="Smith M.E."/>
        </authorList>
    </citation>
    <scope>NUCLEOTIDE SEQUENCE</scope>
    <source>
        <strain evidence="1">Benny 63K</strain>
    </source>
</reference>
<organism evidence="1 2">
    <name type="scientific">Kickxella alabastrina</name>
    <dbReference type="NCBI Taxonomy" id="61397"/>
    <lineage>
        <taxon>Eukaryota</taxon>
        <taxon>Fungi</taxon>
        <taxon>Fungi incertae sedis</taxon>
        <taxon>Zoopagomycota</taxon>
        <taxon>Kickxellomycotina</taxon>
        <taxon>Kickxellomycetes</taxon>
        <taxon>Kickxellales</taxon>
        <taxon>Kickxellaceae</taxon>
        <taxon>Kickxella</taxon>
    </lineage>
</organism>
<keyword evidence="2" id="KW-1185">Reference proteome</keyword>